<proteinExistence type="predicted"/>
<dbReference type="AlphaFoldDB" id="A0A0C2XAG8"/>
<evidence type="ECO:0000313" key="1">
    <source>
        <dbReference type="EMBL" id="KIL65813.1"/>
    </source>
</evidence>
<keyword evidence="2" id="KW-1185">Reference proteome</keyword>
<accession>A0A0C2XAG8</accession>
<protein>
    <submittedName>
        <fullName evidence="1">Uncharacterized protein</fullName>
    </submittedName>
</protein>
<evidence type="ECO:0000313" key="2">
    <source>
        <dbReference type="Proteomes" id="UP000054549"/>
    </source>
</evidence>
<gene>
    <name evidence="1" type="ORF">M378DRAFT_161831</name>
</gene>
<dbReference type="EMBL" id="KN818240">
    <property type="protein sequence ID" value="KIL65813.1"/>
    <property type="molecule type" value="Genomic_DNA"/>
</dbReference>
<dbReference type="Proteomes" id="UP000054549">
    <property type="component" value="Unassembled WGS sequence"/>
</dbReference>
<name>A0A0C2XAG8_AMAMK</name>
<sequence>MFPNTRGSIRPKYIFPLYCDYGAYQVEKNRCGKPKDVHAHEPSDRSCVCES</sequence>
<reference evidence="1 2" key="1">
    <citation type="submission" date="2014-04" db="EMBL/GenBank/DDBJ databases">
        <title>Evolutionary Origins and Diversification of the Mycorrhizal Mutualists.</title>
        <authorList>
            <consortium name="DOE Joint Genome Institute"/>
            <consortium name="Mycorrhizal Genomics Consortium"/>
            <person name="Kohler A."/>
            <person name="Kuo A."/>
            <person name="Nagy L.G."/>
            <person name="Floudas D."/>
            <person name="Copeland A."/>
            <person name="Barry K.W."/>
            <person name="Cichocki N."/>
            <person name="Veneault-Fourrey C."/>
            <person name="LaButti K."/>
            <person name="Lindquist E.A."/>
            <person name="Lipzen A."/>
            <person name="Lundell T."/>
            <person name="Morin E."/>
            <person name="Murat C."/>
            <person name="Riley R."/>
            <person name="Ohm R."/>
            <person name="Sun H."/>
            <person name="Tunlid A."/>
            <person name="Henrissat B."/>
            <person name="Grigoriev I.V."/>
            <person name="Hibbett D.S."/>
            <person name="Martin F."/>
        </authorList>
    </citation>
    <scope>NUCLEOTIDE SEQUENCE [LARGE SCALE GENOMIC DNA]</scope>
    <source>
        <strain evidence="1 2">Koide BX008</strain>
    </source>
</reference>
<dbReference type="InParanoid" id="A0A0C2XAG8"/>
<dbReference type="HOGENOM" id="CLU_3105846_0_0_1"/>
<organism evidence="1 2">
    <name type="scientific">Amanita muscaria (strain Koide BX008)</name>
    <dbReference type="NCBI Taxonomy" id="946122"/>
    <lineage>
        <taxon>Eukaryota</taxon>
        <taxon>Fungi</taxon>
        <taxon>Dikarya</taxon>
        <taxon>Basidiomycota</taxon>
        <taxon>Agaricomycotina</taxon>
        <taxon>Agaricomycetes</taxon>
        <taxon>Agaricomycetidae</taxon>
        <taxon>Agaricales</taxon>
        <taxon>Pluteineae</taxon>
        <taxon>Amanitaceae</taxon>
        <taxon>Amanita</taxon>
    </lineage>
</organism>